<keyword evidence="3" id="KW-1185">Reference proteome</keyword>
<name>A0ABU0WND4_9PROT</name>
<accession>A0ABU0WND4</accession>
<protein>
    <submittedName>
        <fullName evidence="2">Uncharacterized protein</fullName>
    </submittedName>
</protein>
<reference evidence="2 3" key="1">
    <citation type="submission" date="2023-06" db="EMBL/GenBank/DDBJ databases">
        <title>Azospirillum isscasensis sp.nov, a bacterium isolated from rhizosphere soil of rice.</title>
        <authorList>
            <person name="Wang H."/>
        </authorList>
    </citation>
    <scope>NUCLEOTIDE SEQUENCE [LARGE SCALE GENOMIC DNA]</scope>
    <source>
        <strain evidence="2 3">C340-1</strain>
    </source>
</reference>
<evidence type="ECO:0000313" key="2">
    <source>
        <dbReference type="EMBL" id="MDQ2105686.1"/>
    </source>
</evidence>
<comment type="caution">
    <text evidence="2">The sequence shown here is derived from an EMBL/GenBank/DDBJ whole genome shotgun (WGS) entry which is preliminary data.</text>
</comment>
<dbReference type="Proteomes" id="UP001227317">
    <property type="component" value="Unassembled WGS sequence"/>
</dbReference>
<sequence length="172" mass="18941">MSGNRPKSALRLLRRAAPSLLLLGALGAGTAWAEGPLDRTEPGHMPPVPPGGYDLPLSPPVVQFPLPPQWVMIRSTQDWRHAGTFEKELSKACASRQFREQMPLRYRAIFKGEVLGVAFGHGLNLHDPKKQANRRLIYLFRNGDSTGCTIVSITNEDVRVLNDAQPAAAPKR</sequence>
<gene>
    <name evidence="2" type="ORF">QSG27_23520</name>
</gene>
<keyword evidence="1" id="KW-0732">Signal</keyword>
<dbReference type="EMBL" id="JAUJFI010000161">
    <property type="protein sequence ID" value="MDQ2105686.1"/>
    <property type="molecule type" value="Genomic_DNA"/>
</dbReference>
<feature type="chain" id="PRO_5046273810" evidence="1">
    <location>
        <begin position="34"/>
        <end position="172"/>
    </location>
</feature>
<dbReference type="RefSeq" id="WP_306710442.1">
    <property type="nucleotide sequence ID" value="NZ_JAUJFI010000161.1"/>
</dbReference>
<feature type="signal peptide" evidence="1">
    <location>
        <begin position="1"/>
        <end position="33"/>
    </location>
</feature>
<evidence type="ECO:0000256" key="1">
    <source>
        <dbReference type="SAM" id="SignalP"/>
    </source>
</evidence>
<organism evidence="2 3">
    <name type="scientific">Azospirillum isscasi</name>
    <dbReference type="NCBI Taxonomy" id="3053926"/>
    <lineage>
        <taxon>Bacteria</taxon>
        <taxon>Pseudomonadati</taxon>
        <taxon>Pseudomonadota</taxon>
        <taxon>Alphaproteobacteria</taxon>
        <taxon>Rhodospirillales</taxon>
        <taxon>Azospirillaceae</taxon>
        <taxon>Azospirillum</taxon>
    </lineage>
</organism>
<evidence type="ECO:0000313" key="3">
    <source>
        <dbReference type="Proteomes" id="UP001227317"/>
    </source>
</evidence>
<proteinExistence type="predicted"/>